<gene>
    <name evidence="2" type="ORF">MGAL_10B077787</name>
</gene>
<evidence type="ECO:0000313" key="2">
    <source>
        <dbReference type="EMBL" id="VDI08395.1"/>
    </source>
</evidence>
<comment type="caution">
    <text evidence="2">The sequence shown here is derived from an EMBL/GenBank/DDBJ whole genome shotgun (WGS) entry which is preliminary data.</text>
</comment>
<dbReference type="EMBL" id="UYJE01002174">
    <property type="protein sequence ID" value="VDI08395.1"/>
    <property type="molecule type" value="Genomic_DNA"/>
</dbReference>
<proteinExistence type="predicted"/>
<keyword evidence="1" id="KW-0472">Membrane</keyword>
<evidence type="ECO:0000313" key="3">
    <source>
        <dbReference type="Proteomes" id="UP000596742"/>
    </source>
</evidence>
<keyword evidence="3" id="KW-1185">Reference proteome</keyword>
<protein>
    <submittedName>
        <fullName evidence="2">Uncharacterized protein</fullName>
    </submittedName>
</protein>
<feature type="transmembrane region" description="Helical" evidence="1">
    <location>
        <begin position="33"/>
        <end position="56"/>
    </location>
</feature>
<organism evidence="2 3">
    <name type="scientific">Mytilus galloprovincialis</name>
    <name type="common">Mediterranean mussel</name>
    <dbReference type="NCBI Taxonomy" id="29158"/>
    <lineage>
        <taxon>Eukaryota</taxon>
        <taxon>Metazoa</taxon>
        <taxon>Spiralia</taxon>
        <taxon>Lophotrochozoa</taxon>
        <taxon>Mollusca</taxon>
        <taxon>Bivalvia</taxon>
        <taxon>Autobranchia</taxon>
        <taxon>Pteriomorphia</taxon>
        <taxon>Mytilida</taxon>
        <taxon>Mytiloidea</taxon>
        <taxon>Mytilidae</taxon>
        <taxon>Mytilinae</taxon>
        <taxon>Mytilus</taxon>
    </lineage>
</organism>
<keyword evidence="1" id="KW-1133">Transmembrane helix</keyword>
<evidence type="ECO:0000256" key="1">
    <source>
        <dbReference type="SAM" id="Phobius"/>
    </source>
</evidence>
<dbReference type="OrthoDB" id="10353018at2759"/>
<dbReference type="AlphaFoldDB" id="A0A8B6CQ91"/>
<feature type="non-terminal residue" evidence="2">
    <location>
        <position position="1"/>
    </location>
</feature>
<reference evidence="2" key="1">
    <citation type="submission" date="2018-11" db="EMBL/GenBank/DDBJ databases">
        <authorList>
            <person name="Alioto T."/>
            <person name="Alioto T."/>
        </authorList>
    </citation>
    <scope>NUCLEOTIDE SEQUENCE</scope>
</reference>
<name>A0A8B6CQ91_MYTGA</name>
<dbReference type="Proteomes" id="UP000596742">
    <property type="component" value="Unassembled WGS sequence"/>
</dbReference>
<accession>A0A8B6CQ91</accession>
<keyword evidence="1" id="KW-0812">Transmembrane</keyword>
<sequence>DTYQKVNDECKFHWAQLQTDFLEEYSLETIFPIHLQLLALPFCFVHFIIWCGKYCCLKKRDRRMNTIPNGDDHDSSSSNEREKDKLKKNPMFVRVFLYNADNDLKLKSTEEAERIGAVRSKGKIEITEEDKITKLQNQMDRKFEDQQKRNDEMLKMIKEIMKINHKNLKEIRSVNSKLFDRL</sequence>